<evidence type="ECO:0000256" key="4">
    <source>
        <dbReference type="ARBA" id="ARBA00022679"/>
    </source>
</evidence>
<proteinExistence type="predicted"/>
<dbReference type="Pfam" id="PF03793">
    <property type="entry name" value="PASTA"/>
    <property type="match status" value="3"/>
</dbReference>
<dbReference type="InterPro" id="IPR005543">
    <property type="entry name" value="PASTA_dom"/>
</dbReference>
<dbReference type="PROSITE" id="PS51178">
    <property type="entry name" value="PASTA"/>
    <property type="match status" value="3"/>
</dbReference>
<dbReference type="Proteomes" id="UP001206548">
    <property type="component" value="Unassembled WGS sequence"/>
</dbReference>
<keyword evidence="12" id="KW-0812">Transmembrane</keyword>
<evidence type="ECO:0000256" key="1">
    <source>
        <dbReference type="ARBA" id="ARBA00004162"/>
    </source>
</evidence>
<evidence type="ECO:0000256" key="9">
    <source>
        <dbReference type="ARBA" id="ARBA00048679"/>
    </source>
</evidence>
<keyword evidence="7 10" id="KW-0067">ATP-binding</keyword>
<feature type="transmembrane region" description="Helical" evidence="12">
    <location>
        <begin position="353"/>
        <end position="374"/>
    </location>
</feature>
<evidence type="ECO:0000256" key="2">
    <source>
        <dbReference type="ARBA" id="ARBA00012513"/>
    </source>
</evidence>
<sequence>MIQIGKLFAGRYRILKSIGRGGMADVYLARDLILDNEEVAIKVLRTNYQTDQIAVARFQREARAMAELSHPNIVAIRDIGEEDGQQFLVMEYIDGFDLKRYIRENAPLSNPFVVRIMEEILSAMALAHQQGIIHRDLKPQNILLTHDGTVKVTDFGIAVAFAETSLTQTNSMLGSVHYLSPEQARGSKATVQSDIYAMGIMLFEMLTGHIPYDGDSAVTIALQHFQQPLPSIIAENKAVPQALENVVIKATAKKLTDRYTSTVEMSRDLATSLSNSRKNESKIIFGDNETTKTLPKFSQTQTISPTDQLLEKQETTREHKEQDSSQVAANIADTKATSKKKKKKSLRRRLSRGLVKVFIALLAIVIGTIAYLTFTSPTTVKVPNVSGMSLSQAKTKLTDMDLRVGEVKEIESSDIDSGQVVKTDPVAGTTRKQGSKINIYVASATKIITMQDFIGDSYSSAVSTLKSKYGVKNSQITKKTVPTTEYENGTIISQTPSSGESFTVGGTSKITFTVAKNNSVEMPNLYQMTYADALATLKSLGVKTSRIKTYVYDSNTASYMFGSVSRSDIVIAQEPYAGNRIDLSSDEIILYFGSADNRDTNTQSSSTQESEQSSQSSSQSSSNSNTSETDASQEASSSTESQSFSD</sequence>
<feature type="binding site" evidence="10">
    <location>
        <position position="42"/>
    </location>
    <ligand>
        <name>ATP</name>
        <dbReference type="ChEBI" id="CHEBI:30616"/>
    </ligand>
</feature>
<evidence type="ECO:0000256" key="3">
    <source>
        <dbReference type="ARBA" id="ARBA00022527"/>
    </source>
</evidence>
<dbReference type="CDD" id="cd14014">
    <property type="entry name" value="STKc_PknB_like"/>
    <property type="match status" value="1"/>
</dbReference>
<keyword evidence="6 15" id="KW-0418">Kinase</keyword>
<evidence type="ECO:0000256" key="12">
    <source>
        <dbReference type="SAM" id="Phobius"/>
    </source>
</evidence>
<dbReference type="SMART" id="SM00220">
    <property type="entry name" value="S_TKc"/>
    <property type="match status" value="1"/>
</dbReference>
<evidence type="ECO:0000259" key="14">
    <source>
        <dbReference type="PROSITE" id="PS51178"/>
    </source>
</evidence>
<keyword evidence="12" id="KW-1133">Transmembrane helix</keyword>
<dbReference type="RefSeq" id="WP_259138954.1">
    <property type="nucleotide sequence ID" value="NZ_JANUXX010000007.1"/>
</dbReference>
<evidence type="ECO:0000256" key="7">
    <source>
        <dbReference type="ARBA" id="ARBA00022840"/>
    </source>
</evidence>
<keyword evidence="4" id="KW-0808">Transferase</keyword>
<keyword evidence="16" id="KW-1185">Reference proteome</keyword>
<feature type="region of interest" description="Disordered" evidence="11">
    <location>
        <begin position="597"/>
        <end position="646"/>
    </location>
</feature>
<name>A0ABT2F9U1_9STRE</name>
<dbReference type="InterPro" id="IPR000719">
    <property type="entry name" value="Prot_kinase_dom"/>
</dbReference>
<feature type="region of interest" description="Disordered" evidence="11">
    <location>
        <begin position="296"/>
        <end position="345"/>
    </location>
</feature>
<evidence type="ECO:0000256" key="11">
    <source>
        <dbReference type="SAM" id="MobiDB-lite"/>
    </source>
</evidence>
<comment type="catalytic activity">
    <reaction evidence="8">
        <text>L-threonyl-[protein] + ATP = O-phospho-L-threonyl-[protein] + ADP + H(+)</text>
        <dbReference type="Rhea" id="RHEA:46608"/>
        <dbReference type="Rhea" id="RHEA-COMP:11060"/>
        <dbReference type="Rhea" id="RHEA-COMP:11605"/>
        <dbReference type="ChEBI" id="CHEBI:15378"/>
        <dbReference type="ChEBI" id="CHEBI:30013"/>
        <dbReference type="ChEBI" id="CHEBI:30616"/>
        <dbReference type="ChEBI" id="CHEBI:61977"/>
        <dbReference type="ChEBI" id="CHEBI:456216"/>
        <dbReference type="EC" id="2.7.11.1"/>
    </reaction>
</comment>
<dbReference type="InterPro" id="IPR017441">
    <property type="entry name" value="Protein_kinase_ATP_BS"/>
</dbReference>
<protein>
    <recommendedName>
        <fullName evidence="2">non-specific serine/threonine protein kinase</fullName>
        <ecNumber evidence="2">2.7.11.1</ecNumber>
    </recommendedName>
</protein>
<keyword evidence="5 10" id="KW-0547">Nucleotide-binding</keyword>
<evidence type="ECO:0000256" key="6">
    <source>
        <dbReference type="ARBA" id="ARBA00022777"/>
    </source>
</evidence>
<keyword evidence="3" id="KW-0723">Serine/threonine-protein kinase</keyword>
<dbReference type="Gene3D" id="1.10.510.10">
    <property type="entry name" value="Transferase(Phosphotransferase) domain 1"/>
    <property type="match status" value="1"/>
</dbReference>
<dbReference type="PROSITE" id="PS50011">
    <property type="entry name" value="PROTEIN_KINASE_DOM"/>
    <property type="match status" value="1"/>
</dbReference>
<evidence type="ECO:0000256" key="5">
    <source>
        <dbReference type="ARBA" id="ARBA00022741"/>
    </source>
</evidence>
<dbReference type="CDD" id="cd06577">
    <property type="entry name" value="PASTA_pknB"/>
    <property type="match status" value="3"/>
</dbReference>
<organism evidence="15 16">
    <name type="scientific">Streptococcus sciuri</name>
    <dbReference type="NCBI Taxonomy" id="2973939"/>
    <lineage>
        <taxon>Bacteria</taxon>
        <taxon>Bacillati</taxon>
        <taxon>Bacillota</taxon>
        <taxon>Bacilli</taxon>
        <taxon>Lactobacillales</taxon>
        <taxon>Streptococcaceae</taxon>
        <taxon>Streptococcus</taxon>
    </lineage>
</organism>
<dbReference type="InterPro" id="IPR011009">
    <property type="entry name" value="Kinase-like_dom_sf"/>
</dbReference>
<dbReference type="Pfam" id="PF00069">
    <property type="entry name" value="Pkinase"/>
    <property type="match status" value="1"/>
</dbReference>
<accession>A0ABT2F9U1</accession>
<dbReference type="PROSITE" id="PS00108">
    <property type="entry name" value="PROTEIN_KINASE_ST"/>
    <property type="match status" value="1"/>
</dbReference>
<dbReference type="EMBL" id="JANUXX010000007">
    <property type="protein sequence ID" value="MCS4488592.1"/>
    <property type="molecule type" value="Genomic_DNA"/>
</dbReference>
<gene>
    <name evidence="15" type="primary">pknB</name>
    <name evidence="15" type="ORF">NXS10_06435</name>
</gene>
<dbReference type="SUPFAM" id="SSF56112">
    <property type="entry name" value="Protein kinase-like (PK-like)"/>
    <property type="match status" value="1"/>
</dbReference>
<dbReference type="PANTHER" id="PTHR43289">
    <property type="entry name" value="MITOGEN-ACTIVATED PROTEIN KINASE KINASE KINASE 20-RELATED"/>
    <property type="match status" value="1"/>
</dbReference>
<feature type="domain" description="PASTA" evidence="14">
    <location>
        <begin position="516"/>
        <end position="594"/>
    </location>
</feature>
<dbReference type="EC" id="2.7.11.1" evidence="2"/>
<feature type="domain" description="PASTA" evidence="14">
    <location>
        <begin position="376"/>
        <end position="443"/>
    </location>
</feature>
<evidence type="ECO:0000256" key="10">
    <source>
        <dbReference type="PROSITE-ProRule" id="PRU10141"/>
    </source>
</evidence>
<keyword evidence="12" id="KW-0472">Membrane</keyword>
<feature type="domain" description="Protein kinase" evidence="13">
    <location>
        <begin position="12"/>
        <end position="270"/>
    </location>
</feature>
<dbReference type="SMART" id="SM00740">
    <property type="entry name" value="PASTA"/>
    <property type="match status" value="3"/>
</dbReference>
<evidence type="ECO:0000256" key="8">
    <source>
        <dbReference type="ARBA" id="ARBA00047899"/>
    </source>
</evidence>
<feature type="compositionally biased region" description="Low complexity" evidence="11">
    <location>
        <begin position="600"/>
        <end position="646"/>
    </location>
</feature>
<dbReference type="Gene3D" id="3.30.200.20">
    <property type="entry name" value="Phosphorylase Kinase, domain 1"/>
    <property type="match status" value="1"/>
</dbReference>
<evidence type="ECO:0000313" key="16">
    <source>
        <dbReference type="Proteomes" id="UP001206548"/>
    </source>
</evidence>
<dbReference type="InterPro" id="IPR008271">
    <property type="entry name" value="Ser/Thr_kinase_AS"/>
</dbReference>
<evidence type="ECO:0000259" key="13">
    <source>
        <dbReference type="PROSITE" id="PS50011"/>
    </source>
</evidence>
<reference evidence="15 16" key="1">
    <citation type="journal article" date="2023" name="Int. J. Syst. Evol. Microbiol.">
        <title>Streptococcus sciuri sp. nov., Staphylococcus marylandisciuri sp. nov. and Staphylococcus americanisciuri sp. nov., isolated from faeces of eastern grey squirrel (Sciurus carolinensis).</title>
        <authorList>
            <person name="Volokhov D.V."/>
            <person name="Zagorodnyaya T.A."/>
            <person name="Furtak V.A."/>
            <person name="Nattanmai G."/>
            <person name="Randall L."/>
            <person name="Jose S."/>
            <person name="Gao Y."/>
            <person name="Eisenberg T."/>
            <person name="Delmonte P."/>
            <person name="Blom J."/>
            <person name="Mitchell K.K."/>
        </authorList>
    </citation>
    <scope>NUCLEOTIDE SEQUENCE [LARGE SCALE GENOMIC DNA]</scope>
    <source>
        <strain evidence="15 16">SQ9-PEA</strain>
    </source>
</reference>
<evidence type="ECO:0000313" key="15">
    <source>
        <dbReference type="EMBL" id="MCS4488592.1"/>
    </source>
</evidence>
<feature type="compositionally biased region" description="Polar residues" evidence="11">
    <location>
        <begin position="296"/>
        <end position="307"/>
    </location>
</feature>
<dbReference type="Gene3D" id="3.30.10.20">
    <property type="match status" value="3"/>
</dbReference>
<feature type="domain" description="PASTA" evidence="14">
    <location>
        <begin position="444"/>
        <end position="515"/>
    </location>
</feature>
<comment type="subcellular location">
    <subcellularLocation>
        <location evidence="1">Cell membrane</location>
        <topology evidence="1">Single-pass membrane protein</topology>
    </subcellularLocation>
</comment>
<comment type="catalytic activity">
    <reaction evidence="9">
        <text>L-seryl-[protein] + ATP = O-phospho-L-seryl-[protein] + ADP + H(+)</text>
        <dbReference type="Rhea" id="RHEA:17989"/>
        <dbReference type="Rhea" id="RHEA-COMP:9863"/>
        <dbReference type="Rhea" id="RHEA-COMP:11604"/>
        <dbReference type="ChEBI" id="CHEBI:15378"/>
        <dbReference type="ChEBI" id="CHEBI:29999"/>
        <dbReference type="ChEBI" id="CHEBI:30616"/>
        <dbReference type="ChEBI" id="CHEBI:83421"/>
        <dbReference type="ChEBI" id="CHEBI:456216"/>
        <dbReference type="EC" id="2.7.11.1"/>
    </reaction>
</comment>
<dbReference type="NCBIfam" id="NF033483">
    <property type="entry name" value="PknB_PASTA_kin"/>
    <property type="match status" value="1"/>
</dbReference>
<dbReference type="PANTHER" id="PTHR43289:SF34">
    <property type="entry name" value="SERINE_THREONINE-PROTEIN KINASE YBDM-RELATED"/>
    <property type="match status" value="1"/>
</dbReference>
<dbReference type="GO" id="GO:0016301">
    <property type="term" value="F:kinase activity"/>
    <property type="evidence" value="ECO:0007669"/>
    <property type="project" value="UniProtKB-KW"/>
</dbReference>
<dbReference type="PROSITE" id="PS00107">
    <property type="entry name" value="PROTEIN_KINASE_ATP"/>
    <property type="match status" value="1"/>
</dbReference>
<feature type="compositionally biased region" description="Basic and acidic residues" evidence="11">
    <location>
        <begin position="309"/>
        <end position="323"/>
    </location>
</feature>
<comment type="caution">
    <text evidence="15">The sequence shown here is derived from an EMBL/GenBank/DDBJ whole genome shotgun (WGS) entry which is preliminary data.</text>
</comment>